<protein>
    <submittedName>
        <fullName evidence="2">Uncharacterized protein</fullName>
    </submittedName>
</protein>
<evidence type="ECO:0000313" key="3">
    <source>
        <dbReference type="Proteomes" id="UP001381693"/>
    </source>
</evidence>
<reference evidence="2 3" key="1">
    <citation type="submission" date="2023-11" db="EMBL/GenBank/DDBJ databases">
        <title>Halocaridina rubra genome assembly.</title>
        <authorList>
            <person name="Smith C."/>
        </authorList>
    </citation>
    <scope>NUCLEOTIDE SEQUENCE [LARGE SCALE GENOMIC DNA]</scope>
    <source>
        <strain evidence="2">EP-1</strain>
        <tissue evidence="2">Whole</tissue>
    </source>
</reference>
<proteinExistence type="predicted"/>
<comment type="caution">
    <text evidence="2">The sequence shown here is derived from an EMBL/GenBank/DDBJ whole genome shotgun (WGS) entry which is preliminary data.</text>
</comment>
<keyword evidence="3" id="KW-1185">Reference proteome</keyword>
<dbReference type="Proteomes" id="UP001381693">
    <property type="component" value="Unassembled WGS sequence"/>
</dbReference>
<gene>
    <name evidence="2" type="ORF">SK128_019404</name>
</gene>
<dbReference type="EMBL" id="JAXCGZ010011215">
    <property type="protein sequence ID" value="KAK7075345.1"/>
    <property type="molecule type" value="Genomic_DNA"/>
</dbReference>
<accession>A0AAN8WZS1</accession>
<sequence length="58" mass="6568">MASRFAALGDEVDLDERFGKRKTEKPKPKNEDITRKTIQKTNNIKKKKAVLPLDNGPS</sequence>
<feature type="compositionally biased region" description="Basic and acidic residues" evidence="1">
    <location>
        <begin position="25"/>
        <end position="35"/>
    </location>
</feature>
<organism evidence="2 3">
    <name type="scientific">Halocaridina rubra</name>
    <name type="common">Hawaiian red shrimp</name>
    <dbReference type="NCBI Taxonomy" id="373956"/>
    <lineage>
        <taxon>Eukaryota</taxon>
        <taxon>Metazoa</taxon>
        <taxon>Ecdysozoa</taxon>
        <taxon>Arthropoda</taxon>
        <taxon>Crustacea</taxon>
        <taxon>Multicrustacea</taxon>
        <taxon>Malacostraca</taxon>
        <taxon>Eumalacostraca</taxon>
        <taxon>Eucarida</taxon>
        <taxon>Decapoda</taxon>
        <taxon>Pleocyemata</taxon>
        <taxon>Caridea</taxon>
        <taxon>Atyoidea</taxon>
        <taxon>Atyidae</taxon>
        <taxon>Halocaridina</taxon>
    </lineage>
</organism>
<name>A0AAN8WZS1_HALRR</name>
<evidence type="ECO:0000256" key="1">
    <source>
        <dbReference type="SAM" id="MobiDB-lite"/>
    </source>
</evidence>
<feature type="non-terminal residue" evidence="2">
    <location>
        <position position="58"/>
    </location>
</feature>
<feature type="region of interest" description="Disordered" evidence="1">
    <location>
        <begin position="1"/>
        <end position="37"/>
    </location>
</feature>
<evidence type="ECO:0000313" key="2">
    <source>
        <dbReference type="EMBL" id="KAK7075345.1"/>
    </source>
</evidence>
<dbReference type="AlphaFoldDB" id="A0AAN8WZS1"/>